<gene>
    <name evidence="7" type="ORF">GCM10011514_29090</name>
</gene>
<evidence type="ECO:0000256" key="6">
    <source>
        <dbReference type="SAM" id="SignalP"/>
    </source>
</evidence>
<evidence type="ECO:0000313" key="7">
    <source>
        <dbReference type="EMBL" id="GGD63234.1"/>
    </source>
</evidence>
<keyword evidence="5" id="KW-0411">Iron-sulfur</keyword>
<dbReference type="RefSeq" id="WP_188766831.1">
    <property type="nucleotide sequence ID" value="NZ_BMKK01000005.1"/>
</dbReference>
<proteinExistence type="predicted"/>
<dbReference type="PANTHER" id="PTHR43498:SF1">
    <property type="entry name" value="COB--COM HETERODISULFIDE REDUCTASE IRON-SULFUR SUBUNIT A"/>
    <property type="match status" value="1"/>
</dbReference>
<keyword evidence="4" id="KW-0408">Iron</keyword>
<reference evidence="7" key="2">
    <citation type="submission" date="2020-09" db="EMBL/GenBank/DDBJ databases">
        <authorList>
            <person name="Sun Q."/>
            <person name="Zhou Y."/>
        </authorList>
    </citation>
    <scope>NUCLEOTIDE SEQUENCE</scope>
    <source>
        <strain evidence="7">CGMCC 1.15958</strain>
    </source>
</reference>
<keyword evidence="6" id="KW-0732">Signal</keyword>
<evidence type="ECO:0000256" key="4">
    <source>
        <dbReference type="ARBA" id="ARBA00023004"/>
    </source>
</evidence>
<dbReference type="PANTHER" id="PTHR43498">
    <property type="entry name" value="FERREDOXIN:COB-COM HETERODISULFIDE REDUCTASE SUBUNIT A"/>
    <property type="match status" value="1"/>
</dbReference>
<keyword evidence="2" id="KW-0479">Metal-binding</keyword>
<evidence type="ECO:0008006" key="9">
    <source>
        <dbReference type="Google" id="ProtNLM"/>
    </source>
</evidence>
<dbReference type="Gene3D" id="3.50.50.60">
    <property type="entry name" value="FAD/NAD(P)-binding domain"/>
    <property type="match status" value="1"/>
</dbReference>
<dbReference type="Pfam" id="PF12831">
    <property type="entry name" value="FAD_oxidored"/>
    <property type="match status" value="1"/>
</dbReference>
<feature type="chain" id="PRO_5036743313" description="FAD-dependent oxidoreductase" evidence="6">
    <location>
        <begin position="20"/>
        <end position="610"/>
    </location>
</feature>
<name>A0A917DR69_9BACT</name>
<dbReference type="AlphaFoldDB" id="A0A917DR69"/>
<protein>
    <recommendedName>
        <fullName evidence="9">FAD-dependent oxidoreductase</fullName>
    </recommendedName>
</protein>
<dbReference type="SUPFAM" id="SSF51905">
    <property type="entry name" value="FAD/NAD(P)-binding domain"/>
    <property type="match status" value="1"/>
</dbReference>
<evidence type="ECO:0000256" key="2">
    <source>
        <dbReference type="ARBA" id="ARBA00022723"/>
    </source>
</evidence>
<evidence type="ECO:0000256" key="3">
    <source>
        <dbReference type="ARBA" id="ARBA00023002"/>
    </source>
</evidence>
<dbReference type="InterPro" id="IPR039650">
    <property type="entry name" value="HdrA-like"/>
</dbReference>
<evidence type="ECO:0000256" key="5">
    <source>
        <dbReference type="ARBA" id="ARBA00023014"/>
    </source>
</evidence>
<keyword evidence="1" id="KW-0004">4Fe-4S</keyword>
<dbReference type="Proteomes" id="UP000609064">
    <property type="component" value="Unassembled WGS sequence"/>
</dbReference>
<dbReference type="GO" id="GO:0051539">
    <property type="term" value="F:4 iron, 4 sulfur cluster binding"/>
    <property type="evidence" value="ECO:0007669"/>
    <property type="project" value="UniProtKB-KW"/>
</dbReference>
<dbReference type="GO" id="GO:0016491">
    <property type="term" value="F:oxidoreductase activity"/>
    <property type="evidence" value="ECO:0007669"/>
    <property type="project" value="UniProtKB-KW"/>
</dbReference>
<organism evidence="7 8">
    <name type="scientific">Emticicia aquatilis</name>
    <dbReference type="NCBI Taxonomy" id="1537369"/>
    <lineage>
        <taxon>Bacteria</taxon>
        <taxon>Pseudomonadati</taxon>
        <taxon>Bacteroidota</taxon>
        <taxon>Cytophagia</taxon>
        <taxon>Cytophagales</taxon>
        <taxon>Leadbetterellaceae</taxon>
        <taxon>Emticicia</taxon>
    </lineage>
</organism>
<accession>A0A917DR69</accession>
<dbReference type="GO" id="GO:0046872">
    <property type="term" value="F:metal ion binding"/>
    <property type="evidence" value="ECO:0007669"/>
    <property type="project" value="UniProtKB-KW"/>
</dbReference>
<feature type="signal peptide" evidence="6">
    <location>
        <begin position="1"/>
        <end position="19"/>
    </location>
</feature>
<evidence type="ECO:0000256" key="1">
    <source>
        <dbReference type="ARBA" id="ARBA00022485"/>
    </source>
</evidence>
<comment type="caution">
    <text evidence="7">The sequence shown here is derived from an EMBL/GenBank/DDBJ whole genome shotgun (WGS) entry which is preliminary data.</text>
</comment>
<dbReference type="InterPro" id="IPR036188">
    <property type="entry name" value="FAD/NAD-bd_sf"/>
</dbReference>
<keyword evidence="8" id="KW-1185">Reference proteome</keyword>
<sequence length="610" mass="67699">MKKVLLFVFYIGIFSQVNAQKGQQTDVLIIGGSTSGTMAGIQSARMGVKTMIVEETPWLGGMLTSAGVSAIDGNHSMPSGLWGEFREQIRNYYGGADKVSTGWVSNTLFEPSVGQKVLRKMCDTEKNLTLIFGVKLTDIKQVTNGWQVKFSDGKTIQTKILIDATELGDVAAKVGIKYDLGMDAQSTYNEPIAPEKANKIIQDLTYAAILKDYGANADKTLPKPANYSALEFNCACKEFCDNPNAKRQNPCANLMTYAKLPNGKVLINWPINGNDYYANMVEMSENERQEAIKEAKAVTLRFVYFLQTELGFKNFGLADDEYPTADKLPLIPYHRESRRIDGLVRMNTNHIEKPFVQPQPLYRTGIAVGDYAIDHHHDKNPAAPDLHFVPVPSFNIPLGSLIPKQKTNFIVAEKSISVSNLVNGASRLQPAVMQIGQAAGALAAYSVLNKISPEKASVRAIQQTLLHSKVYLMPYFDVPPTHPNWEAIQRVGATGILKGVGQSVNWSNRTWFYPDSTISTNEFLKGLKDFEPKFTYKGISEQKRMNFAEFEGILSQFKQFLASIKSPLAQSISEKNISSDKQNLPISRSEIAVRLAGLMEKEVDFEGKYK</sequence>
<dbReference type="EMBL" id="BMKK01000005">
    <property type="protein sequence ID" value="GGD63234.1"/>
    <property type="molecule type" value="Genomic_DNA"/>
</dbReference>
<evidence type="ECO:0000313" key="8">
    <source>
        <dbReference type="Proteomes" id="UP000609064"/>
    </source>
</evidence>
<reference evidence="7" key="1">
    <citation type="journal article" date="2014" name="Int. J. Syst. Evol. Microbiol.">
        <title>Complete genome sequence of Corynebacterium casei LMG S-19264T (=DSM 44701T), isolated from a smear-ripened cheese.</title>
        <authorList>
            <consortium name="US DOE Joint Genome Institute (JGI-PGF)"/>
            <person name="Walter F."/>
            <person name="Albersmeier A."/>
            <person name="Kalinowski J."/>
            <person name="Ruckert C."/>
        </authorList>
    </citation>
    <scope>NUCLEOTIDE SEQUENCE</scope>
    <source>
        <strain evidence="7">CGMCC 1.15958</strain>
    </source>
</reference>
<keyword evidence="3" id="KW-0560">Oxidoreductase</keyword>